<accession>A0A0B5FE40</accession>
<dbReference type="GO" id="GO:0007234">
    <property type="term" value="P:osmosensory signaling via phosphorelay pathway"/>
    <property type="evidence" value="ECO:0007669"/>
    <property type="project" value="TreeGrafter"/>
</dbReference>
<evidence type="ECO:0000256" key="4">
    <source>
        <dbReference type="ARBA" id="ARBA00022777"/>
    </source>
</evidence>
<dbReference type="HOGENOM" id="CLU_658503_0_0_7"/>
<keyword evidence="4" id="KW-0418">Kinase</keyword>
<dbReference type="SMART" id="SM00091">
    <property type="entry name" value="PAS"/>
    <property type="match status" value="1"/>
</dbReference>
<dbReference type="KEGG" id="gsb:GSUB_01575"/>
<dbReference type="AlphaFoldDB" id="A0A0B5FE40"/>
<reference evidence="9 10" key="1">
    <citation type="journal article" date="2015" name="Genome Announc.">
        <title>Genomes of Geoalkalibacter ferrihydriticus Z-0531T and Geoalkalibacter subterraneus Red1T, Two Haloalkaliphilic Metal-Reducing Deltaproteobacteria.</title>
        <authorList>
            <person name="Badalamenti J.P."/>
            <person name="Krajmalnik-Brown R."/>
            <person name="Torres C.I."/>
            <person name="Bond D.R."/>
        </authorList>
    </citation>
    <scope>NUCLEOTIDE SEQUENCE [LARGE SCALE GENOMIC DNA]</scope>
    <source>
        <strain evidence="9 10">Red1</strain>
    </source>
</reference>
<gene>
    <name evidence="9" type="ORF">GSUB_01575</name>
</gene>
<dbReference type="InterPro" id="IPR013767">
    <property type="entry name" value="PAS_fold"/>
</dbReference>
<protein>
    <recommendedName>
        <fullName evidence="2">histidine kinase</fullName>
        <ecNumber evidence="2">2.7.13.3</ecNumber>
    </recommendedName>
</protein>
<dbReference type="EMBL" id="CP010311">
    <property type="protein sequence ID" value="AJF05528.1"/>
    <property type="molecule type" value="Genomic_DNA"/>
</dbReference>
<name>A0A0B5FE40_9BACT</name>
<dbReference type="CDD" id="cd00130">
    <property type="entry name" value="PAS"/>
    <property type="match status" value="1"/>
</dbReference>
<dbReference type="EC" id="2.7.13.3" evidence="2"/>
<dbReference type="Pfam" id="PF11845">
    <property type="entry name" value="Tll0287-like"/>
    <property type="match status" value="1"/>
</dbReference>
<dbReference type="PANTHER" id="PTHR42878">
    <property type="entry name" value="TWO-COMPONENT HISTIDINE KINASE"/>
    <property type="match status" value="1"/>
</dbReference>
<dbReference type="NCBIfam" id="TIGR00229">
    <property type="entry name" value="sensory_box"/>
    <property type="match status" value="1"/>
</dbReference>
<evidence type="ECO:0000256" key="1">
    <source>
        <dbReference type="ARBA" id="ARBA00000085"/>
    </source>
</evidence>
<dbReference type="Gene3D" id="3.30.450.20">
    <property type="entry name" value="PAS domain"/>
    <property type="match status" value="1"/>
</dbReference>
<keyword evidence="6" id="KW-1133">Transmembrane helix</keyword>
<keyword evidence="10" id="KW-1185">Reference proteome</keyword>
<evidence type="ECO:0000313" key="9">
    <source>
        <dbReference type="EMBL" id="AJF05528.1"/>
    </source>
</evidence>
<dbReference type="SUPFAM" id="SSF158472">
    <property type="entry name" value="HAMP domain-like"/>
    <property type="match status" value="1"/>
</dbReference>
<comment type="catalytic activity">
    <reaction evidence="1">
        <text>ATP + protein L-histidine = ADP + protein N-phospho-L-histidine.</text>
        <dbReference type="EC" id="2.7.13.3"/>
    </reaction>
</comment>
<dbReference type="Proteomes" id="UP000035036">
    <property type="component" value="Chromosome"/>
</dbReference>
<dbReference type="GO" id="GO:0030295">
    <property type="term" value="F:protein kinase activator activity"/>
    <property type="evidence" value="ECO:0007669"/>
    <property type="project" value="TreeGrafter"/>
</dbReference>
<dbReference type="InterPro" id="IPR003660">
    <property type="entry name" value="HAMP_dom"/>
</dbReference>
<organism evidence="9 10">
    <name type="scientific">Geoalkalibacter subterraneus</name>
    <dbReference type="NCBI Taxonomy" id="483547"/>
    <lineage>
        <taxon>Bacteria</taxon>
        <taxon>Pseudomonadati</taxon>
        <taxon>Thermodesulfobacteriota</taxon>
        <taxon>Desulfuromonadia</taxon>
        <taxon>Desulfuromonadales</taxon>
        <taxon>Geoalkalibacteraceae</taxon>
        <taxon>Geoalkalibacter</taxon>
    </lineage>
</organism>
<feature type="domain" description="HAMP" evidence="8">
    <location>
        <begin position="237"/>
        <end position="290"/>
    </location>
</feature>
<dbReference type="PROSITE" id="PS50112">
    <property type="entry name" value="PAS"/>
    <property type="match status" value="1"/>
</dbReference>
<feature type="transmembrane region" description="Helical" evidence="6">
    <location>
        <begin position="12"/>
        <end position="31"/>
    </location>
</feature>
<dbReference type="PROSITE" id="PS50885">
    <property type="entry name" value="HAMP"/>
    <property type="match status" value="1"/>
</dbReference>
<keyword evidence="6" id="KW-0812">Transmembrane</keyword>
<proteinExistence type="predicted"/>
<evidence type="ECO:0000256" key="5">
    <source>
        <dbReference type="ARBA" id="ARBA00023136"/>
    </source>
</evidence>
<dbReference type="Pfam" id="PF00672">
    <property type="entry name" value="HAMP"/>
    <property type="match status" value="1"/>
</dbReference>
<dbReference type="CDD" id="cd06225">
    <property type="entry name" value="HAMP"/>
    <property type="match status" value="1"/>
</dbReference>
<dbReference type="InterPro" id="IPR000014">
    <property type="entry name" value="PAS"/>
</dbReference>
<dbReference type="SMART" id="SM00304">
    <property type="entry name" value="HAMP"/>
    <property type="match status" value="1"/>
</dbReference>
<dbReference type="STRING" id="483547.GSUB_01575"/>
<dbReference type="PANTHER" id="PTHR42878:SF15">
    <property type="entry name" value="BACTERIOPHYTOCHROME"/>
    <property type="match status" value="1"/>
</dbReference>
<dbReference type="GO" id="GO:0004673">
    <property type="term" value="F:protein histidine kinase activity"/>
    <property type="evidence" value="ECO:0007669"/>
    <property type="project" value="UniProtKB-EC"/>
</dbReference>
<dbReference type="GO" id="GO:0016020">
    <property type="term" value="C:membrane"/>
    <property type="evidence" value="ECO:0007669"/>
    <property type="project" value="UniProtKB-SubCell"/>
</dbReference>
<feature type="transmembrane region" description="Helical" evidence="6">
    <location>
        <begin position="217"/>
        <end position="239"/>
    </location>
</feature>
<dbReference type="OrthoDB" id="9797588at2"/>
<dbReference type="SUPFAM" id="SSF55785">
    <property type="entry name" value="PYP-like sensor domain (PAS domain)"/>
    <property type="match status" value="1"/>
</dbReference>
<keyword evidence="3" id="KW-0808">Transferase</keyword>
<evidence type="ECO:0000256" key="2">
    <source>
        <dbReference type="ARBA" id="ARBA00012438"/>
    </source>
</evidence>
<keyword evidence="5 6" id="KW-0472">Membrane</keyword>
<evidence type="ECO:0000259" key="8">
    <source>
        <dbReference type="PROSITE" id="PS50885"/>
    </source>
</evidence>
<evidence type="ECO:0000313" key="10">
    <source>
        <dbReference type="Proteomes" id="UP000035036"/>
    </source>
</evidence>
<sequence>MSPFRNLSLLTKITVIVAGILVVFFGLTSLLHYRQVKSVILDEALQKAREAAYHAVHTREYLSEQYQSWGVELSADRCGLIPVVASNRIGQRVAEDLGYSLRQTSDRYRNPDNAPDLFELEVLKRFRGEPDLDEYYTEVSAEEGPFFRYMMPFEADSSCMPCHGDPQQAPDFIKEMFPPERDQAYHYQLGEVIGAVSVSIPMSEILQRLHANLNRDLLANGVNFLALITCLGILIRFAVTRPLGRLGEVTSEILRTGRFDRVLPRRGRDEIGRLIDSFNEMVAGLGEKTRELEESEQRFRLLTDNAGDGIISFLENGKIILFNRRAEKLFGYSKREVLGMDVAKLVHPDATKSLHEIGTAEYLRLHEDDLMNNIHRIIGRRRDGSPIEMEVSLSLAVSDGHKFHTAIIRFKEPGTSA</sequence>
<dbReference type="GO" id="GO:0006355">
    <property type="term" value="P:regulation of DNA-templated transcription"/>
    <property type="evidence" value="ECO:0007669"/>
    <property type="project" value="InterPro"/>
</dbReference>
<dbReference type="Pfam" id="PF00989">
    <property type="entry name" value="PAS"/>
    <property type="match status" value="1"/>
</dbReference>
<evidence type="ECO:0000256" key="3">
    <source>
        <dbReference type="ARBA" id="ARBA00022679"/>
    </source>
</evidence>
<dbReference type="Gene3D" id="6.10.340.10">
    <property type="match status" value="1"/>
</dbReference>
<feature type="domain" description="PAS" evidence="7">
    <location>
        <begin position="295"/>
        <end position="366"/>
    </location>
</feature>
<evidence type="ECO:0000256" key="6">
    <source>
        <dbReference type="SAM" id="Phobius"/>
    </source>
</evidence>
<evidence type="ECO:0000259" key="7">
    <source>
        <dbReference type="PROSITE" id="PS50112"/>
    </source>
</evidence>
<dbReference type="InterPro" id="IPR050351">
    <property type="entry name" value="BphY/WalK/GraS-like"/>
</dbReference>
<dbReference type="GO" id="GO:0000156">
    <property type="term" value="F:phosphorelay response regulator activity"/>
    <property type="evidence" value="ECO:0007669"/>
    <property type="project" value="TreeGrafter"/>
</dbReference>
<dbReference type="RefSeq" id="WP_040198891.1">
    <property type="nucleotide sequence ID" value="NZ_CP010311.1"/>
</dbReference>
<dbReference type="InterPro" id="IPR021796">
    <property type="entry name" value="Tll0287-like_dom"/>
</dbReference>
<dbReference type="InterPro" id="IPR035965">
    <property type="entry name" value="PAS-like_dom_sf"/>
</dbReference>